<sequence>MELPDALSPDNPGHAQTIYQAIEASTQSPVPEVRKPAEQLLKACEELPGYTSVLAAIATTHAAPTDARATAVILLKNMVRVRWRSRGGRGAVVGDGEKAALREVLAGAGMEEPEERVVSQLAVLMGKIARVDWPGQWPQLFPNLVASLLSGSPRRQRMSLCGTNEVLKELSMKRIGFDKASFIKTSADLLPVLCQAWDSQWAIIEGLLPLVAAGNVPDPGGSDGATAAVEAVPLGTVCIKIIRRLLQFGIPGLDHPSIELLFSGLLHRMQSVVAALEQHQAKARAALSPNVGGGKEDGEAAFLGELQELAERMACTAVDAQKDHPIGFRRYLSAYLSFFCEQLSAMARVRATCPSKGVGGTGAGVGAVAGGGLWREAPETFGGVVDPQSIGPFCIQCMSFVANVVCCSSYREEVLQKAIAAATVAPGGVAPVTARRPGAGRIITGKGDAIITADIAREISSVMTDFFTKERVEALLGLLLEGYLPLTPVELGDWEDQPEDYFLLQDSMEARESVRVSAQQVYMALLEASGNNVGGVLAAAVANMLSQGVQEQIETCRQTTISPQVLACDALYLCAGLGAYTVKQHFDFQAWFQAFLGPALEALVATMQARALQAPAVSDSCGPMVLLRRLMWLLGCWAEQIPASLRPALVQATANVMKATEADMVIRLSALSALRSLLSLWDLDPEQCLAPALGWLVPALYAMFKDVREMDNRQEVLTVMSEMLERSGRLLVPHCQAAVAGLPDVWSATSSQTPLRCSCLQVMTHVVDALGRDKGPDLDRIALAMVDVSTKVGSDEAIYLMETGLGLWLALLRHATDYSEGLHNLFPRIPEMLDTDLDNLKQSMLILEAHVVIGGTVFLQAHGPLVCTCFCRVVGQVKPKGAAFVSRALNSVLRKFPVEASRMLDDGGVIRQVAEACLVGVNDGSDSSREPDLVIVQHITVLCRVLLGAPATLRGALQHLADSHPARSGGPNSTNGGASDANPTANPDWLLAELVGQMTALFDSAGYSEAGVWRRRLWAMALLKLLPSANSGVIKNLDQIVNICVDVLTEEREDGGKRLKESLAQPPVGEPDSASASEPNLLHSRLLEALQADVAVTTDLKGLVRASMDALRATLGDQGWQVAVETVEPVVLRELQRMVA</sequence>
<dbReference type="InterPro" id="IPR011989">
    <property type="entry name" value="ARM-like"/>
</dbReference>
<proteinExistence type="inferred from homology"/>
<evidence type="ECO:0000256" key="5">
    <source>
        <dbReference type="SAM" id="MobiDB-lite"/>
    </source>
</evidence>
<evidence type="ECO:0000313" key="7">
    <source>
        <dbReference type="EMBL" id="CBJ48644.1"/>
    </source>
</evidence>
<dbReference type="AlphaFoldDB" id="D7G019"/>
<dbReference type="SMART" id="SM00913">
    <property type="entry name" value="IBN_N"/>
    <property type="match status" value="1"/>
</dbReference>
<dbReference type="EMBL" id="FN649746">
    <property type="protein sequence ID" value="CBJ48644.1"/>
    <property type="molecule type" value="Genomic_DNA"/>
</dbReference>
<dbReference type="GO" id="GO:0031267">
    <property type="term" value="F:small GTPase binding"/>
    <property type="evidence" value="ECO:0007669"/>
    <property type="project" value="InterPro"/>
</dbReference>
<feature type="domain" description="Importin N-terminal" evidence="6">
    <location>
        <begin position="37"/>
        <end position="111"/>
    </location>
</feature>
<dbReference type="PROSITE" id="PS50166">
    <property type="entry name" value="IMPORTIN_B_NT"/>
    <property type="match status" value="1"/>
</dbReference>
<dbReference type="Pfam" id="PF25758">
    <property type="entry name" value="TPR_IPO11"/>
    <property type="match status" value="1"/>
</dbReference>
<gene>
    <name evidence="7" type="ORF">Esi_0039_0143</name>
</gene>
<keyword evidence="8" id="KW-1185">Reference proteome</keyword>
<name>D7G019_ECTSI</name>
<dbReference type="InterPro" id="IPR001494">
    <property type="entry name" value="Importin-beta_N"/>
</dbReference>
<organism evidence="7 8">
    <name type="scientific">Ectocarpus siliculosus</name>
    <name type="common">Brown alga</name>
    <name type="synonym">Conferva siliculosa</name>
    <dbReference type="NCBI Taxonomy" id="2880"/>
    <lineage>
        <taxon>Eukaryota</taxon>
        <taxon>Sar</taxon>
        <taxon>Stramenopiles</taxon>
        <taxon>Ochrophyta</taxon>
        <taxon>PX clade</taxon>
        <taxon>Phaeophyceae</taxon>
        <taxon>Ectocarpales</taxon>
        <taxon>Ectocarpaceae</taxon>
        <taxon>Ectocarpus</taxon>
    </lineage>
</organism>
<evidence type="ECO:0000256" key="3">
    <source>
        <dbReference type="ARBA" id="ARBA00022448"/>
    </source>
</evidence>
<feature type="region of interest" description="Disordered" evidence="5">
    <location>
        <begin position="962"/>
        <end position="983"/>
    </location>
</feature>
<keyword evidence="3" id="KW-0813">Transport</keyword>
<protein>
    <submittedName>
        <fullName evidence="7">Similar to importin 11</fullName>
    </submittedName>
</protein>
<comment type="similarity">
    <text evidence="2">Belongs to the importin beta family.</text>
</comment>
<dbReference type="PANTHER" id="PTHR10997">
    <property type="entry name" value="IMPORTIN-7, 8, 11"/>
    <property type="match status" value="1"/>
</dbReference>
<feature type="compositionally biased region" description="Polar residues" evidence="5">
    <location>
        <begin position="970"/>
        <end position="983"/>
    </location>
</feature>
<evidence type="ECO:0000256" key="2">
    <source>
        <dbReference type="ARBA" id="ARBA00007991"/>
    </source>
</evidence>
<reference evidence="7 8" key="1">
    <citation type="journal article" date="2010" name="Nature">
        <title>The Ectocarpus genome and the independent evolution of multicellularity in brown algae.</title>
        <authorList>
            <person name="Cock J.M."/>
            <person name="Sterck L."/>
            <person name="Rouze P."/>
            <person name="Scornet D."/>
            <person name="Allen A.E."/>
            <person name="Amoutzias G."/>
            <person name="Anthouard V."/>
            <person name="Artiguenave F."/>
            <person name="Aury J.M."/>
            <person name="Badger J.H."/>
            <person name="Beszteri B."/>
            <person name="Billiau K."/>
            <person name="Bonnet E."/>
            <person name="Bothwell J.H."/>
            <person name="Bowler C."/>
            <person name="Boyen C."/>
            <person name="Brownlee C."/>
            <person name="Carrano C.J."/>
            <person name="Charrier B."/>
            <person name="Cho G.Y."/>
            <person name="Coelho S.M."/>
            <person name="Collen J."/>
            <person name="Corre E."/>
            <person name="Da Silva C."/>
            <person name="Delage L."/>
            <person name="Delaroque N."/>
            <person name="Dittami S.M."/>
            <person name="Doulbeau S."/>
            <person name="Elias M."/>
            <person name="Farnham G."/>
            <person name="Gachon C.M."/>
            <person name="Gschloessl B."/>
            <person name="Heesch S."/>
            <person name="Jabbari K."/>
            <person name="Jubin C."/>
            <person name="Kawai H."/>
            <person name="Kimura K."/>
            <person name="Kloareg B."/>
            <person name="Kupper F.C."/>
            <person name="Lang D."/>
            <person name="Le Bail A."/>
            <person name="Leblanc C."/>
            <person name="Lerouge P."/>
            <person name="Lohr M."/>
            <person name="Lopez P.J."/>
            <person name="Martens C."/>
            <person name="Maumus F."/>
            <person name="Michel G."/>
            <person name="Miranda-Saavedra D."/>
            <person name="Morales J."/>
            <person name="Moreau H."/>
            <person name="Motomura T."/>
            <person name="Nagasato C."/>
            <person name="Napoli C.A."/>
            <person name="Nelson D.R."/>
            <person name="Nyvall-Collen P."/>
            <person name="Peters A.F."/>
            <person name="Pommier C."/>
            <person name="Potin P."/>
            <person name="Poulain J."/>
            <person name="Quesneville H."/>
            <person name="Read B."/>
            <person name="Rensing S.A."/>
            <person name="Ritter A."/>
            <person name="Rousvoal S."/>
            <person name="Samanta M."/>
            <person name="Samson G."/>
            <person name="Schroeder D.C."/>
            <person name="Segurens B."/>
            <person name="Strittmatter M."/>
            <person name="Tonon T."/>
            <person name="Tregear J.W."/>
            <person name="Valentin K."/>
            <person name="von Dassow P."/>
            <person name="Yamagishi T."/>
            <person name="Van de Peer Y."/>
            <person name="Wincker P."/>
        </authorList>
    </citation>
    <scope>NUCLEOTIDE SEQUENCE [LARGE SCALE GENOMIC DNA]</scope>
    <source>
        <strain evidence="8">Ec32 / CCAP1310/4</strain>
    </source>
</reference>
<evidence type="ECO:0000259" key="6">
    <source>
        <dbReference type="PROSITE" id="PS50166"/>
    </source>
</evidence>
<dbReference type="GO" id="GO:0005635">
    <property type="term" value="C:nuclear envelope"/>
    <property type="evidence" value="ECO:0007669"/>
    <property type="project" value="TreeGrafter"/>
</dbReference>
<dbReference type="Gene3D" id="1.25.10.10">
    <property type="entry name" value="Leucine-rich Repeat Variant"/>
    <property type="match status" value="1"/>
</dbReference>
<accession>D7G019</accession>
<evidence type="ECO:0000313" key="8">
    <source>
        <dbReference type="Proteomes" id="UP000002630"/>
    </source>
</evidence>
<dbReference type="Proteomes" id="UP000002630">
    <property type="component" value="Linkage Group LG21"/>
</dbReference>
<dbReference type="EMBL" id="FN648586">
    <property type="protein sequence ID" value="CBJ48644.1"/>
    <property type="molecule type" value="Genomic_DNA"/>
</dbReference>
<evidence type="ECO:0000256" key="4">
    <source>
        <dbReference type="ARBA" id="ARBA00023242"/>
    </source>
</evidence>
<dbReference type="Pfam" id="PF03810">
    <property type="entry name" value="IBN_N"/>
    <property type="match status" value="1"/>
</dbReference>
<dbReference type="GO" id="GO:0005829">
    <property type="term" value="C:cytosol"/>
    <property type="evidence" value="ECO:0007669"/>
    <property type="project" value="TreeGrafter"/>
</dbReference>
<evidence type="ECO:0000256" key="1">
    <source>
        <dbReference type="ARBA" id="ARBA00004123"/>
    </source>
</evidence>
<dbReference type="GO" id="GO:0006606">
    <property type="term" value="P:protein import into nucleus"/>
    <property type="evidence" value="ECO:0007669"/>
    <property type="project" value="TreeGrafter"/>
</dbReference>
<dbReference type="InParanoid" id="D7G019"/>
<dbReference type="OMA" id="SFHYVFH"/>
<dbReference type="InterPro" id="IPR058669">
    <property type="entry name" value="TPR_IPO7/11-like"/>
</dbReference>
<keyword evidence="4" id="KW-0539">Nucleus</keyword>
<dbReference type="eggNOG" id="KOG1993">
    <property type="taxonomic scope" value="Eukaryota"/>
</dbReference>
<dbReference type="STRING" id="2880.D7G019"/>
<dbReference type="InterPro" id="IPR016024">
    <property type="entry name" value="ARM-type_fold"/>
</dbReference>
<comment type="subcellular location">
    <subcellularLocation>
        <location evidence="1">Nucleus</location>
    </subcellularLocation>
</comment>
<dbReference type="PANTHER" id="PTHR10997:SF7">
    <property type="entry name" value="IMPORTIN-11"/>
    <property type="match status" value="1"/>
</dbReference>
<dbReference type="OrthoDB" id="361693at2759"/>
<dbReference type="SUPFAM" id="SSF48371">
    <property type="entry name" value="ARM repeat"/>
    <property type="match status" value="1"/>
</dbReference>